<keyword evidence="2" id="KW-1185">Reference proteome</keyword>
<dbReference type="EMBL" id="CAJNDS010000021">
    <property type="protein sequence ID" value="CAE6919460.1"/>
    <property type="molecule type" value="Genomic_DNA"/>
</dbReference>
<comment type="caution">
    <text evidence="1">The sequence shown here is derived from an EMBL/GenBank/DDBJ whole genome shotgun (WGS) entry which is preliminary data.</text>
</comment>
<organism evidence="1 2">
    <name type="scientific">Symbiodinium natans</name>
    <dbReference type="NCBI Taxonomy" id="878477"/>
    <lineage>
        <taxon>Eukaryota</taxon>
        <taxon>Sar</taxon>
        <taxon>Alveolata</taxon>
        <taxon>Dinophyceae</taxon>
        <taxon>Suessiales</taxon>
        <taxon>Symbiodiniaceae</taxon>
        <taxon>Symbiodinium</taxon>
    </lineage>
</organism>
<dbReference type="SUPFAM" id="SSF48371">
    <property type="entry name" value="ARM repeat"/>
    <property type="match status" value="1"/>
</dbReference>
<gene>
    <name evidence="1" type="ORF">SNAT2548_LOCUS412</name>
</gene>
<name>A0A812GG88_9DINO</name>
<accession>A0A812GG88</accession>
<dbReference type="InterPro" id="IPR026003">
    <property type="entry name" value="Cohesin_HEAT"/>
</dbReference>
<dbReference type="AlphaFoldDB" id="A0A812GG88"/>
<reference evidence="1" key="1">
    <citation type="submission" date="2021-02" db="EMBL/GenBank/DDBJ databases">
        <authorList>
            <person name="Dougan E. K."/>
            <person name="Rhodes N."/>
            <person name="Thang M."/>
            <person name="Chan C."/>
        </authorList>
    </citation>
    <scope>NUCLEOTIDE SEQUENCE</scope>
</reference>
<dbReference type="InterPro" id="IPR016024">
    <property type="entry name" value="ARM-type_fold"/>
</dbReference>
<evidence type="ECO:0000313" key="1">
    <source>
        <dbReference type="EMBL" id="CAE6919460.1"/>
    </source>
</evidence>
<dbReference type="Proteomes" id="UP000604046">
    <property type="component" value="Unassembled WGS sequence"/>
</dbReference>
<sequence length="832" mass="88327">MEDELVRRLKDLPGVCGSALDTEASLQKLDASADSLLSSSLKTLSTSGPIEMAVELRQLPFATVASKILEQCDEHSVHLAPALSLKLAACALATSCVDAPTAAAAGGDESLVQVLSSPSVRSSVAKPTLDKSLAHAWRGLLAAAHHQFVMSGFLPSPAMHRILPLAVKLLAACKTDASVNAQASPLLLSALIHNAELASFAVEELALVPQWSITQLANCGSEASKPRGSELSVGSLTSLTSLTSTLIAAVQAPCCRAVEAEGNATSFASAAAERLAASDALATSLADGMLRQSLLRVKERETEPEAWTWLEQTLVELLMASLSPCYAGAQCLLLYLAKGLSKVAGASQHAELTCGQREFAVRLLGQIAGHGFPKTPEGHPEKSLQMLQQVCADSPKDASLDHEQLLYKFLLRESTSDKSKACSAAFLLCSTGCPPPSPKRRKASKASKASKEEGWKIEALGKLQRSLTFRPAKGMEDQGSLAAAEELYRSLLESDIDACEVPKTVKAQFPYWKARSVALWALLAQLKSSPLAHVRRQALCGLVGACASTPPAPRSARDAAAALAFNDESAWIRAAAVDFAEKLFLGDELGSKAIKEAISSKLSDPAPAVRRSAFRVSCSMLKLLKPGMDSGALLSQSSELIRLCWDEVPQTQEMVFQAVQQALLPRSWPNSAIGLAAELTKQQGVGSKGLQRLLSAHHADLATKAKAAKAKEGKGPEPGFAKIARESLGGLQRALKGKHDADANPLLFLEDLAPWTLILEQAAYLEPVAVHSCVPVMIGWLRDASSSTAPLQLFLARSACRVLCFGYIFSRCDSLGTWVADEGPSKKDKEQA</sequence>
<proteinExistence type="predicted"/>
<protein>
    <submittedName>
        <fullName evidence="1">Uncharacterized protein</fullName>
    </submittedName>
</protein>
<dbReference type="Pfam" id="PF12765">
    <property type="entry name" value="Cohesin_HEAT"/>
    <property type="match status" value="1"/>
</dbReference>
<evidence type="ECO:0000313" key="2">
    <source>
        <dbReference type="Proteomes" id="UP000604046"/>
    </source>
</evidence>